<dbReference type="Proteomes" id="UP000285084">
    <property type="component" value="Unassembled WGS sequence"/>
</dbReference>
<name>A0A420P3N3_FUSOX</name>
<accession>A0A420P3N3</accession>
<reference evidence="1 2" key="1">
    <citation type="journal article" date="2018" name="Sci. Rep.">
        <title>Characterisation of pathogen-specific regions and novel effector candidates in Fusarium oxysporum f. sp. cepae.</title>
        <authorList>
            <person name="Armitage A.D."/>
            <person name="Taylor A."/>
            <person name="Sobczyk M.K."/>
            <person name="Baxter L."/>
            <person name="Greenfield B.P."/>
            <person name="Bates H.J."/>
            <person name="Wilson F."/>
            <person name="Jackson A.C."/>
            <person name="Ott S."/>
            <person name="Harrison R.J."/>
            <person name="Clarkson J.P."/>
        </authorList>
    </citation>
    <scope>NUCLEOTIDE SEQUENCE [LARGE SCALE GENOMIC DNA]</scope>
    <source>
        <strain evidence="1 2">Fo_A13</strain>
    </source>
</reference>
<proteinExistence type="predicted"/>
<dbReference type="EMBL" id="MRCX01000003">
    <property type="protein sequence ID" value="RKK87105.1"/>
    <property type="molecule type" value="Genomic_DNA"/>
</dbReference>
<sequence length="45" mass="4756">MQKRAFHSIIAFTALSPAMKAATLRQLEEQAPPSGKGSAIATTVQ</sequence>
<dbReference type="AlphaFoldDB" id="A0A420P3N3"/>
<comment type="caution">
    <text evidence="1">The sequence shown here is derived from an EMBL/GenBank/DDBJ whole genome shotgun (WGS) entry which is preliminary data.</text>
</comment>
<evidence type="ECO:0000313" key="2">
    <source>
        <dbReference type="Proteomes" id="UP000285084"/>
    </source>
</evidence>
<evidence type="ECO:0000313" key="1">
    <source>
        <dbReference type="EMBL" id="RKK87105.1"/>
    </source>
</evidence>
<gene>
    <name evidence="1" type="ORF">BFJ69_g625</name>
</gene>
<organism evidence="1 2">
    <name type="scientific">Fusarium oxysporum</name>
    <name type="common">Fusarium vascular wilt</name>
    <dbReference type="NCBI Taxonomy" id="5507"/>
    <lineage>
        <taxon>Eukaryota</taxon>
        <taxon>Fungi</taxon>
        <taxon>Dikarya</taxon>
        <taxon>Ascomycota</taxon>
        <taxon>Pezizomycotina</taxon>
        <taxon>Sordariomycetes</taxon>
        <taxon>Hypocreomycetidae</taxon>
        <taxon>Hypocreales</taxon>
        <taxon>Nectriaceae</taxon>
        <taxon>Fusarium</taxon>
        <taxon>Fusarium oxysporum species complex</taxon>
    </lineage>
</organism>
<protein>
    <submittedName>
        <fullName evidence="1">Uncharacterized protein</fullName>
    </submittedName>
</protein>